<reference evidence="3" key="1">
    <citation type="submission" date="2021-01" db="EMBL/GenBank/DDBJ databases">
        <title>Whole genome shotgun sequence of Cellulomonas chitinilytica NBRC 110799.</title>
        <authorList>
            <person name="Komaki H."/>
            <person name="Tamura T."/>
        </authorList>
    </citation>
    <scope>NUCLEOTIDE SEQUENCE</scope>
    <source>
        <strain evidence="3">NBRC 110799</strain>
    </source>
</reference>
<comment type="caution">
    <text evidence="3">The sequence shown here is derived from an EMBL/GenBank/DDBJ whole genome shotgun (WGS) entry which is preliminary data.</text>
</comment>
<dbReference type="PANTHER" id="PTHR21621">
    <property type="entry name" value="RIBOSOMAL PROTEIN S6 MODIFICATION PROTEIN"/>
    <property type="match status" value="1"/>
</dbReference>
<evidence type="ECO:0000313" key="4">
    <source>
        <dbReference type="Proteomes" id="UP000632740"/>
    </source>
</evidence>
<evidence type="ECO:0000313" key="3">
    <source>
        <dbReference type="EMBL" id="GIG21559.1"/>
    </source>
</evidence>
<sequence length="322" mass="35982">MIGIVSHPDDLHTTEVTRHLDRAGAGHHLVDTSRVPTATTLTTRQLPDGTWTGTWEGFDLAELHAMWWRRPQPFVLHDEVTRPQDRQFAIGECAAMVAGIWSCVDAEWVNEPDRDEAASRKMWQLQLASRAGLRVPRTLMTNDPDEARAFVAAERGAVIFKSFSATPTTWRETRPVRDVDLGLMDQVRYAPVIFQELVPGGRDIRATVVGDEVFAAEIRADQSAYEFDFRIDSAHAPISEYRLPEPVQERLLAVMRRLGLRYGAADFRVAPDGDHVFLEVNPAGQWLFVEYATGQPIAAALADLLVRLDRARSGTRAGALFA</sequence>
<dbReference type="InterPro" id="IPR013651">
    <property type="entry name" value="ATP-grasp_RimK-type"/>
</dbReference>
<dbReference type="Gene3D" id="3.30.470.20">
    <property type="entry name" value="ATP-grasp fold, B domain"/>
    <property type="match status" value="1"/>
</dbReference>
<dbReference type="RefSeq" id="WP_203753745.1">
    <property type="nucleotide sequence ID" value="NZ_BONK01000007.1"/>
</dbReference>
<dbReference type="GO" id="GO:0005524">
    <property type="term" value="F:ATP binding"/>
    <property type="evidence" value="ECO:0007669"/>
    <property type="project" value="UniProtKB-UniRule"/>
</dbReference>
<dbReference type="Pfam" id="PF21068">
    <property type="entry name" value="ATPgraspMvdD"/>
    <property type="match status" value="1"/>
</dbReference>
<dbReference type="SUPFAM" id="SSF56059">
    <property type="entry name" value="Glutathione synthetase ATP-binding domain-like"/>
    <property type="match status" value="1"/>
</dbReference>
<keyword evidence="1" id="KW-0547">Nucleotide-binding</keyword>
<dbReference type="InterPro" id="IPR011761">
    <property type="entry name" value="ATP-grasp"/>
</dbReference>
<dbReference type="GO" id="GO:0046872">
    <property type="term" value="F:metal ion binding"/>
    <property type="evidence" value="ECO:0007669"/>
    <property type="project" value="InterPro"/>
</dbReference>
<keyword evidence="1" id="KW-0067">ATP-binding</keyword>
<gene>
    <name evidence="3" type="ORF">Cch01nite_22830</name>
</gene>
<name>A0A919P555_9CELL</name>
<accession>A0A919P555</accession>
<keyword evidence="4" id="KW-1185">Reference proteome</keyword>
<feature type="domain" description="ATP-grasp" evidence="2">
    <location>
        <begin position="125"/>
        <end position="306"/>
    </location>
</feature>
<dbReference type="GO" id="GO:0009432">
    <property type="term" value="P:SOS response"/>
    <property type="evidence" value="ECO:0007669"/>
    <property type="project" value="TreeGrafter"/>
</dbReference>
<protein>
    <submittedName>
        <fullName evidence="3">ATP-grasp ribosomal peptide maturase</fullName>
    </submittedName>
</protein>
<proteinExistence type="predicted"/>
<organism evidence="3 4">
    <name type="scientific">Cellulomonas chitinilytica</name>
    <dbReference type="NCBI Taxonomy" id="398759"/>
    <lineage>
        <taxon>Bacteria</taxon>
        <taxon>Bacillati</taxon>
        <taxon>Actinomycetota</taxon>
        <taxon>Actinomycetes</taxon>
        <taxon>Micrococcales</taxon>
        <taxon>Cellulomonadaceae</taxon>
        <taxon>Cellulomonas</taxon>
    </lineage>
</organism>
<evidence type="ECO:0000256" key="1">
    <source>
        <dbReference type="PROSITE-ProRule" id="PRU00409"/>
    </source>
</evidence>
<dbReference type="Pfam" id="PF08443">
    <property type="entry name" value="RimK"/>
    <property type="match status" value="1"/>
</dbReference>
<dbReference type="PANTHER" id="PTHR21621:SF0">
    <property type="entry name" value="BETA-CITRYLGLUTAMATE SYNTHASE B-RELATED"/>
    <property type="match status" value="1"/>
</dbReference>
<dbReference type="GO" id="GO:0018169">
    <property type="term" value="F:ribosomal S6-glutamic acid ligase activity"/>
    <property type="evidence" value="ECO:0007669"/>
    <property type="project" value="TreeGrafter"/>
</dbReference>
<dbReference type="InterPro" id="IPR048936">
    <property type="entry name" value="MvdD-like_ATPgrasp"/>
</dbReference>
<dbReference type="PROSITE" id="PS50975">
    <property type="entry name" value="ATP_GRASP"/>
    <property type="match status" value="1"/>
</dbReference>
<evidence type="ECO:0000259" key="2">
    <source>
        <dbReference type="PROSITE" id="PS50975"/>
    </source>
</evidence>
<dbReference type="GO" id="GO:0005737">
    <property type="term" value="C:cytoplasm"/>
    <property type="evidence" value="ECO:0007669"/>
    <property type="project" value="TreeGrafter"/>
</dbReference>
<dbReference type="EMBL" id="BONK01000007">
    <property type="protein sequence ID" value="GIG21559.1"/>
    <property type="molecule type" value="Genomic_DNA"/>
</dbReference>
<dbReference type="Proteomes" id="UP000632740">
    <property type="component" value="Unassembled WGS sequence"/>
</dbReference>
<dbReference type="AlphaFoldDB" id="A0A919P555"/>